<dbReference type="AlphaFoldDB" id="A0A4Q9GZ75"/>
<dbReference type="Proteomes" id="UP000292120">
    <property type="component" value="Unassembled WGS sequence"/>
</dbReference>
<feature type="chain" id="PRO_5020906732" description="RND transporter" evidence="1">
    <location>
        <begin position="25"/>
        <end position="350"/>
    </location>
</feature>
<accession>A0A4Q9GZ75</accession>
<protein>
    <recommendedName>
        <fullName evidence="4">RND transporter</fullName>
    </recommendedName>
</protein>
<organism evidence="2 3">
    <name type="scientific">Aquabacterium lacunae</name>
    <dbReference type="NCBI Taxonomy" id="2528630"/>
    <lineage>
        <taxon>Bacteria</taxon>
        <taxon>Pseudomonadati</taxon>
        <taxon>Pseudomonadota</taxon>
        <taxon>Betaproteobacteria</taxon>
        <taxon>Burkholderiales</taxon>
        <taxon>Aquabacterium</taxon>
    </lineage>
</organism>
<dbReference type="InterPro" id="IPR045758">
    <property type="entry name" value="AdeT1/2"/>
</dbReference>
<evidence type="ECO:0000256" key="1">
    <source>
        <dbReference type="SAM" id="SignalP"/>
    </source>
</evidence>
<keyword evidence="1" id="KW-0732">Signal</keyword>
<feature type="signal peptide" evidence="1">
    <location>
        <begin position="1"/>
        <end position="24"/>
    </location>
</feature>
<gene>
    <name evidence="2" type="ORF">EYS42_14870</name>
</gene>
<dbReference type="Gene3D" id="3.40.190.170">
    <property type="entry name" value="Bacterial extracellular solute-binding protein, family 7"/>
    <property type="match status" value="1"/>
</dbReference>
<dbReference type="SUPFAM" id="SSF53850">
    <property type="entry name" value="Periplasmic binding protein-like II"/>
    <property type="match status" value="1"/>
</dbReference>
<evidence type="ECO:0000313" key="2">
    <source>
        <dbReference type="EMBL" id="TBO28286.1"/>
    </source>
</evidence>
<dbReference type="InterPro" id="IPR038404">
    <property type="entry name" value="TRAP_DctP_sf"/>
</dbReference>
<evidence type="ECO:0000313" key="3">
    <source>
        <dbReference type="Proteomes" id="UP000292120"/>
    </source>
</evidence>
<proteinExistence type="predicted"/>
<keyword evidence="3" id="KW-1185">Reference proteome</keyword>
<comment type="caution">
    <text evidence="2">The sequence shown here is derived from an EMBL/GenBank/DDBJ whole genome shotgun (WGS) entry which is preliminary data.</text>
</comment>
<evidence type="ECO:0008006" key="4">
    <source>
        <dbReference type="Google" id="ProtNLM"/>
    </source>
</evidence>
<dbReference type="Pfam" id="PF19582">
    <property type="entry name" value="AdeT1_2"/>
    <property type="match status" value="1"/>
</dbReference>
<dbReference type="RefSeq" id="WP_130968983.1">
    <property type="nucleotide sequence ID" value="NZ_SIXI01000007.1"/>
</dbReference>
<dbReference type="EMBL" id="SIXI01000007">
    <property type="protein sequence ID" value="TBO28286.1"/>
    <property type="molecule type" value="Genomic_DNA"/>
</dbReference>
<name>A0A4Q9GZ75_9BURK</name>
<dbReference type="OrthoDB" id="6716943at2"/>
<reference evidence="2 3" key="1">
    <citation type="submission" date="2019-02" db="EMBL/GenBank/DDBJ databases">
        <title>Aquabacterium sp. strain KMB7.</title>
        <authorList>
            <person name="Chen W.-M."/>
        </authorList>
    </citation>
    <scope>NUCLEOTIDE SEQUENCE [LARGE SCALE GENOMIC DNA]</scope>
    <source>
        <strain evidence="2 3">KMB7</strain>
    </source>
</reference>
<sequence>MQFRSWCSAVLLAIGALGSGVSHAASMCVFDPAGNAGPMPSLMQDYALAMQRQGASLTFKVYQDEARAHDDFRAGLCDGILATGLRLRQYNRATGAIDSLGGTTIIRNGQLDIDASYEVMRKLLQTYSADSPQVYNLMVQGKYEVGGIMPVGAAYLITRDRRITTVEALAGKRVIALPHDPAQSMMIRRIKAVPTPMEVSQIVPFFRDNKVDVIALPALAFGPFQVDSALGVSGAVVRFPLMLLSYQVIIDPSKFPEGFGPRSRTWFMSQYDRMLQLIRRSEALDIPARAWMTLPDDAIYRYTLMLQEARLDIARQGIYDKRGLRILKKVRCHVNPADNECKTRQEEDWN</sequence>